<evidence type="ECO:0000313" key="9">
    <source>
        <dbReference type="EMBL" id="MBW8269221.1"/>
    </source>
</evidence>
<gene>
    <name evidence="9" type="ORF">K1J50_06930</name>
</gene>
<keyword evidence="3 7" id="KW-0997">Cell inner membrane</keyword>
<evidence type="ECO:0000256" key="1">
    <source>
        <dbReference type="ARBA" id="ARBA00004429"/>
    </source>
</evidence>
<dbReference type="InterPro" id="IPR010656">
    <property type="entry name" value="DctM"/>
</dbReference>
<keyword evidence="2" id="KW-1003">Cell membrane</keyword>
<evidence type="ECO:0000256" key="7">
    <source>
        <dbReference type="RuleBase" id="RU369079"/>
    </source>
</evidence>
<reference evidence="9 10" key="1">
    <citation type="submission" date="2021-08" db="EMBL/GenBank/DDBJ databases">
        <title>Caldovatus sediminis gen. nov., sp. nov., a moderately thermophilic bacterium isolated from a hot spring.</title>
        <authorList>
            <person name="Hu C.-J."/>
            <person name="Li W.-J."/>
            <person name="Xian W.-D."/>
        </authorList>
    </citation>
    <scope>NUCLEOTIDE SEQUENCE [LARGE SCALE GENOMIC DNA]</scope>
    <source>
        <strain evidence="9 10">SYSU G05006</strain>
    </source>
</reference>
<dbReference type="RefSeq" id="WP_220116981.1">
    <property type="nucleotide sequence ID" value="NZ_JAHZUY010000012.1"/>
</dbReference>
<protein>
    <recommendedName>
        <fullName evidence="7">TRAP transporter large permease protein</fullName>
    </recommendedName>
</protein>
<sequence length="429" mass="45327">MIATALLILLGLLAAAVPVAAALGALGLALDQIYARFPLSLAMGELAWSTSNSFLLVAIPFFVLLGEILLRSGMAERMYAALVQWMPWLPGGLMHSNIVACGLFAATSGSSVATAATIGTVALGEVERRGYNERLFLGTIAAGGTLGILIPPSINMIVYGVLTETSIPQLYLAGILPGAVLTALFSLTVLAACLLRPGLDGARVATSWEGRWRSLPDLLPPLLIFVAVIGSIYAGLATATESAALGVLAALALAAWKRRLTGAMLRAAFEGTMRTTAMIMAILIAAYFLNFVITSIGLTAQVNRAITGLGLSPMELLLVVIGFYLVLGMFMETLSMMVATVPIIAPLMFHAGFDPVWFGVLVILLMETAMITPPVGINLYVVQGLRRRGRIDDVILGVAPFVLTLLVMIAILVLWPELALWLPRRVAGG</sequence>
<comment type="subunit">
    <text evidence="7">The complex comprises the extracytoplasmic solute receptor protein and the two transmembrane proteins.</text>
</comment>
<feature type="transmembrane region" description="Helical" evidence="7">
    <location>
        <begin position="46"/>
        <end position="66"/>
    </location>
</feature>
<feature type="transmembrane region" description="Helical" evidence="7">
    <location>
        <begin position="135"/>
        <end position="158"/>
    </location>
</feature>
<dbReference type="InterPro" id="IPR004681">
    <property type="entry name" value="TRAP_DctM"/>
</dbReference>
<dbReference type="NCBIfam" id="TIGR00786">
    <property type="entry name" value="dctM"/>
    <property type="match status" value="1"/>
</dbReference>
<accession>A0ABS7F0R9</accession>
<feature type="transmembrane region" description="Helical" evidence="7">
    <location>
        <begin position="277"/>
        <end position="300"/>
    </location>
</feature>
<keyword evidence="6 7" id="KW-0472">Membrane</keyword>
<comment type="caution">
    <text evidence="7">Lacks conserved residue(s) required for the propagation of feature annotation.</text>
</comment>
<evidence type="ECO:0000256" key="4">
    <source>
        <dbReference type="ARBA" id="ARBA00022692"/>
    </source>
</evidence>
<evidence type="ECO:0000259" key="8">
    <source>
        <dbReference type="Pfam" id="PF06808"/>
    </source>
</evidence>
<keyword evidence="10" id="KW-1185">Reference proteome</keyword>
<keyword evidence="5 7" id="KW-1133">Transmembrane helix</keyword>
<keyword evidence="7" id="KW-0813">Transport</keyword>
<feature type="domain" description="TRAP C4-dicarboxylate transport system permease DctM subunit" evidence="8">
    <location>
        <begin position="6"/>
        <end position="418"/>
    </location>
</feature>
<organism evidence="9 10">
    <name type="scientific">Caldovatus aquaticus</name>
    <dbReference type="NCBI Taxonomy" id="2865671"/>
    <lineage>
        <taxon>Bacteria</taxon>
        <taxon>Pseudomonadati</taxon>
        <taxon>Pseudomonadota</taxon>
        <taxon>Alphaproteobacteria</taxon>
        <taxon>Acetobacterales</taxon>
        <taxon>Roseomonadaceae</taxon>
        <taxon>Caldovatus</taxon>
    </lineage>
</organism>
<feature type="transmembrane region" description="Helical" evidence="7">
    <location>
        <begin position="239"/>
        <end position="256"/>
    </location>
</feature>
<comment type="caution">
    <text evidence="9">The sequence shown here is derived from an EMBL/GenBank/DDBJ whole genome shotgun (WGS) entry which is preliminary data.</text>
</comment>
<dbReference type="PIRSF" id="PIRSF006066">
    <property type="entry name" value="HI0050"/>
    <property type="match status" value="1"/>
</dbReference>
<comment type="subcellular location">
    <subcellularLocation>
        <location evidence="1 7">Cell inner membrane</location>
        <topology evidence="1 7">Multi-pass membrane protein</topology>
    </subcellularLocation>
</comment>
<evidence type="ECO:0000313" key="10">
    <source>
        <dbReference type="Proteomes" id="UP001519924"/>
    </source>
</evidence>
<dbReference type="Pfam" id="PF06808">
    <property type="entry name" value="DctM"/>
    <property type="match status" value="1"/>
</dbReference>
<feature type="transmembrane region" description="Helical" evidence="7">
    <location>
        <begin position="102"/>
        <end position="123"/>
    </location>
</feature>
<feature type="transmembrane region" description="Helical" evidence="7">
    <location>
        <begin position="334"/>
        <end position="351"/>
    </location>
</feature>
<feature type="transmembrane region" description="Helical" evidence="7">
    <location>
        <begin position="306"/>
        <end position="327"/>
    </location>
</feature>
<evidence type="ECO:0000256" key="5">
    <source>
        <dbReference type="ARBA" id="ARBA00022989"/>
    </source>
</evidence>
<feature type="transmembrane region" description="Helical" evidence="7">
    <location>
        <begin position="170"/>
        <end position="195"/>
    </location>
</feature>
<dbReference type="EMBL" id="JAHZUY010000012">
    <property type="protein sequence ID" value="MBW8269221.1"/>
    <property type="molecule type" value="Genomic_DNA"/>
</dbReference>
<evidence type="ECO:0000256" key="6">
    <source>
        <dbReference type="ARBA" id="ARBA00023136"/>
    </source>
</evidence>
<keyword evidence="4 7" id="KW-0812">Transmembrane</keyword>
<feature type="transmembrane region" description="Helical" evidence="7">
    <location>
        <begin position="357"/>
        <end position="382"/>
    </location>
</feature>
<evidence type="ECO:0000256" key="3">
    <source>
        <dbReference type="ARBA" id="ARBA00022519"/>
    </source>
</evidence>
<name>A0ABS7F0R9_9PROT</name>
<dbReference type="PANTHER" id="PTHR33362">
    <property type="entry name" value="SIALIC ACID TRAP TRANSPORTER PERMEASE PROTEIN SIAT-RELATED"/>
    <property type="match status" value="1"/>
</dbReference>
<comment type="similarity">
    <text evidence="7">Belongs to the TRAP transporter large permease family.</text>
</comment>
<evidence type="ECO:0000256" key="2">
    <source>
        <dbReference type="ARBA" id="ARBA00022475"/>
    </source>
</evidence>
<dbReference type="PANTHER" id="PTHR33362:SF5">
    <property type="entry name" value="C4-DICARBOXYLATE TRAP TRANSPORTER LARGE PERMEASE PROTEIN DCTM"/>
    <property type="match status" value="1"/>
</dbReference>
<proteinExistence type="inferred from homology"/>
<feature type="transmembrane region" description="Helical" evidence="7">
    <location>
        <begin position="394"/>
        <end position="415"/>
    </location>
</feature>
<comment type="function">
    <text evidence="7">Part of the tripartite ATP-independent periplasmic (TRAP) transport system.</text>
</comment>
<dbReference type="Proteomes" id="UP001519924">
    <property type="component" value="Unassembled WGS sequence"/>
</dbReference>